<dbReference type="SMART" id="SM00360">
    <property type="entry name" value="RRM"/>
    <property type="match status" value="2"/>
</dbReference>
<dbReference type="Proteomes" id="UP001497453">
    <property type="component" value="Chromosome 2"/>
</dbReference>
<evidence type="ECO:0000313" key="5">
    <source>
        <dbReference type="EMBL" id="CAL1700100.1"/>
    </source>
</evidence>
<dbReference type="PROSITE" id="PS50102">
    <property type="entry name" value="RRM"/>
    <property type="match status" value="1"/>
</dbReference>
<feature type="region of interest" description="Disordered" evidence="3">
    <location>
        <begin position="572"/>
        <end position="600"/>
    </location>
</feature>
<feature type="domain" description="RRM" evidence="4">
    <location>
        <begin position="818"/>
        <end position="905"/>
    </location>
</feature>
<feature type="compositionally biased region" description="Basic and acidic residues" evidence="3">
    <location>
        <begin position="950"/>
        <end position="962"/>
    </location>
</feature>
<dbReference type="Pfam" id="PF00076">
    <property type="entry name" value="RRM_1"/>
    <property type="match status" value="1"/>
</dbReference>
<feature type="region of interest" description="Disordered" evidence="3">
    <location>
        <begin position="1"/>
        <end position="57"/>
    </location>
</feature>
<evidence type="ECO:0000256" key="2">
    <source>
        <dbReference type="PROSITE-ProRule" id="PRU00176"/>
    </source>
</evidence>
<organism evidence="5 6">
    <name type="scientific">Somion occarium</name>
    <dbReference type="NCBI Taxonomy" id="3059160"/>
    <lineage>
        <taxon>Eukaryota</taxon>
        <taxon>Fungi</taxon>
        <taxon>Dikarya</taxon>
        <taxon>Basidiomycota</taxon>
        <taxon>Agaricomycotina</taxon>
        <taxon>Agaricomycetes</taxon>
        <taxon>Polyporales</taxon>
        <taxon>Cerrenaceae</taxon>
        <taxon>Somion</taxon>
    </lineage>
</organism>
<keyword evidence="6" id="KW-1185">Reference proteome</keyword>
<dbReference type="Gene3D" id="3.30.70.330">
    <property type="match status" value="2"/>
</dbReference>
<feature type="compositionally biased region" description="Low complexity" evidence="3">
    <location>
        <begin position="1"/>
        <end position="11"/>
    </location>
</feature>
<feature type="compositionally biased region" description="Polar residues" evidence="3">
    <location>
        <begin position="678"/>
        <end position="703"/>
    </location>
</feature>
<name>A0ABP1CWQ9_9APHY</name>
<evidence type="ECO:0000313" key="6">
    <source>
        <dbReference type="Proteomes" id="UP001497453"/>
    </source>
</evidence>
<dbReference type="InterPro" id="IPR012677">
    <property type="entry name" value="Nucleotide-bd_a/b_plait_sf"/>
</dbReference>
<feature type="compositionally biased region" description="Polar residues" evidence="3">
    <location>
        <begin position="80"/>
        <end position="110"/>
    </location>
</feature>
<feature type="compositionally biased region" description="Low complexity" evidence="3">
    <location>
        <begin position="704"/>
        <end position="715"/>
    </location>
</feature>
<gene>
    <name evidence="5" type="ORF">GFSPODELE1_LOCUS2999</name>
</gene>
<proteinExistence type="predicted"/>
<feature type="compositionally biased region" description="Polar residues" evidence="3">
    <location>
        <begin position="265"/>
        <end position="275"/>
    </location>
</feature>
<protein>
    <recommendedName>
        <fullName evidence="4">RRM domain-containing protein</fullName>
    </recommendedName>
</protein>
<dbReference type="PANTHER" id="PTHR10501">
    <property type="entry name" value="U1 SMALL NUCLEAR RIBONUCLEOPROTEIN A/U2 SMALL NUCLEAR RIBONUCLEOPROTEIN B"/>
    <property type="match status" value="1"/>
</dbReference>
<feature type="compositionally biased region" description="Low complexity" evidence="3">
    <location>
        <begin position="724"/>
        <end position="747"/>
    </location>
</feature>
<evidence type="ECO:0000259" key="4">
    <source>
        <dbReference type="PROSITE" id="PS50102"/>
    </source>
</evidence>
<feature type="compositionally biased region" description="Low complexity" evidence="3">
    <location>
        <begin position="919"/>
        <end position="931"/>
    </location>
</feature>
<feature type="region of interest" description="Disordered" evidence="3">
    <location>
        <begin position="265"/>
        <end position="329"/>
    </location>
</feature>
<accession>A0ABP1CWQ9</accession>
<evidence type="ECO:0000256" key="1">
    <source>
        <dbReference type="ARBA" id="ARBA00022884"/>
    </source>
</evidence>
<feature type="region of interest" description="Disordered" evidence="3">
    <location>
        <begin position="905"/>
        <end position="979"/>
    </location>
</feature>
<feature type="compositionally biased region" description="Polar residues" evidence="3">
    <location>
        <begin position="964"/>
        <end position="978"/>
    </location>
</feature>
<sequence length="1086" mass="114248">MAASVAPRRAPTFPPTAPADEEFINRSLLDSLDAQADAEPLSSSDSEANPPPATSFAMSSVVGASSILPNYLRSPPLSADSLSPNTQNTTPSHPVYNSMNNLPILSSDFSIPSGEHDSLNQQHKANGFSGPLRGSSASFASFSNSRSRNPASFSRDNATVSFAPQFSQSQSDIFVTNTLPPSISSQQPSSFESMHNQGRPFDFAMAGAQANQGLLPNGQSKAGAFGGLDSYRMGLESGAALLGKQQNPLAMNLALMRDGSMTLQSQLQAGSQPFQSPHGLSHGHHGPLPGQTPFGPSLSGAGQGTPLSGAPGVTHLNGSARDSQQQQQTEEISTIFVVGFPDDMTEREFQNMFTFCPGFEAATLKIPNKEAAAYGSTGTNTSARPGSIPFQYGGSNDPYNIVTVNQGGVVVDNGRDGLTTSWPAPMPPTDDGHFVPTLQPPRKQIIGFAKFRTRQEALDARDALQGRRVDLEKGSVLKAEMAKKNLHTKRGPGVGSSASLGNMANVNSESLANVAALSNLMSMAAAANQPTEAFNQRDRELGVLGAIGVGLPTRRDRLVEEEERRRSDVGMVGSMAFGPRGARERAEEDEREREKKRKEAVRLRQNSYAFEAFHSVPQQMVREGANSLLSAENGIPDPNGTGYGMGFPQDNVSSSIAPWGSLRDVSASAALRKISAPNLPTSTSLNRPSSVSPEQSPPTRETVPSSPSGPTSASSQNDSTLPTSVSAPFSPQSTSSSLPRARASSPSCEQLPSTSLPASSAGSVIGSQNGHDEDLARAVNALTVSTSQGNTSPQLPSPASGASSATGRNPGDQNPPINTLYVGNLPTSPASGGSPPTILEERLRDLFSKRPGYRKLCFRQKSNGPMCFVEFEDVAYATQALKELYGHTLDGLVKGGGIRLSYSKNPLGVRTPTSGGTGQSLQQQQQIGQPQALNGPQSTPFFGDAFQRQGDIDSIRHIRRDTSGGMTSPTSSYHYTMSSPPPRFFNAPTANSGAFNAPLPSSTAALPRANSQGYGLPPSAGFSPGSNSASSTFSPFGISPSHSTIPDQPSAENINDPQHHLPHHLSNLNSHVFSSVSANIEASRAG</sequence>
<reference evidence="6" key="1">
    <citation type="submission" date="2024-04" db="EMBL/GenBank/DDBJ databases">
        <authorList>
            <person name="Shaw F."/>
            <person name="Minotto A."/>
        </authorList>
    </citation>
    <scope>NUCLEOTIDE SEQUENCE [LARGE SCALE GENOMIC DNA]</scope>
</reference>
<dbReference type="InterPro" id="IPR035979">
    <property type="entry name" value="RBD_domain_sf"/>
</dbReference>
<feature type="region of interest" description="Disordered" evidence="3">
    <location>
        <begin position="786"/>
        <end position="838"/>
    </location>
</feature>
<feature type="compositionally biased region" description="Polar residues" evidence="3">
    <location>
        <begin position="1024"/>
        <end position="1056"/>
    </location>
</feature>
<dbReference type="SUPFAM" id="SSF54928">
    <property type="entry name" value="RNA-binding domain, RBD"/>
    <property type="match status" value="2"/>
</dbReference>
<feature type="region of interest" description="Disordered" evidence="3">
    <location>
        <begin position="1003"/>
        <end position="1063"/>
    </location>
</feature>
<feature type="compositionally biased region" description="Low complexity" evidence="3">
    <location>
        <begin position="792"/>
        <end position="805"/>
    </location>
</feature>
<evidence type="ECO:0000256" key="3">
    <source>
        <dbReference type="SAM" id="MobiDB-lite"/>
    </source>
</evidence>
<feature type="region of interest" description="Disordered" evidence="3">
    <location>
        <begin position="78"/>
        <end position="131"/>
    </location>
</feature>
<feature type="compositionally biased region" description="Polar residues" evidence="3">
    <location>
        <begin position="1003"/>
        <end position="1013"/>
    </location>
</feature>
<dbReference type="InterPro" id="IPR000504">
    <property type="entry name" value="RRM_dom"/>
</dbReference>
<feature type="compositionally biased region" description="Polar residues" evidence="3">
    <location>
        <begin position="748"/>
        <end position="769"/>
    </location>
</feature>
<dbReference type="EMBL" id="OZ037945">
    <property type="protein sequence ID" value="CAL1700100.1"/>
    <property type="molecule type" value="Genomic_DNA"/>
</dbReference>
<keyword evidence="1 2" id="KW-0694">RNA-binding</keyword>
<feature type="region of interest" description="Disordered" evidence="3">
    <location>
        <begin position="678"/>
        <end position="770"/>
    </location>
</feature>
<feature type="compositionally biased region" description="Low complexity" evidence="3">
    <location>
        <begin position="826"/>
        <end position="837"/>
    </location>
</feature>